<dbReference type="GO" id="GO:0005886">
    <property type="term" value="C:plasma membrane"/>
    <property type="evidence" value="ECO:0007669"/>
    <property type="project" value="TreeGrafter"/>
</dbReference>
<evidence type="ECO:0000313" key="11">
    <source>
        <dbReference type="Proteomes" id="UP001153712"/>
    </source>
</evidence>
<evidence type="ECO:0000256" key="3">
    <source>
        <dbReference type="ARBA" id="ARBA00022448"/>
    </source>
</evidence>
<evidence type="ECO:0000256" key="6">
    <source>
        <dbReference type="ARBA" id="ARBA00023136"/>
    </source>
</evidence>
<feature type="transmembrane region" description="Helical" evidence="8">
    <location>
        <begin position="231"/>
        <end position="258"/>
    </location>
</feature>
<evidence type="ECO:0000256" key="7">
    <source>
        <dbReference type="ARBA" id="ARBA00023177"/>
    </source>
</evidence>
<sequence>MDENYYGDIKTFLRIGLVLLSRMGFMLVQIGTIPIQNVYRIVFFNVFEIGLAIISYVTIGYMFTYGEHSLAGILGYTSSPFNITSNITDQIIFGLSGVLLGSAELSCFTIGRIHLVASFIVSLLYCMLYQPMLAHWIDREDGWMRNNTLFDKKVEIKDYAGNMVVHLSSSLMGAIGAAFLGRRLMRLKDLDERSIAREYSALTVIGYLLVLIGYAAFSLPTNQYVRTPDNYIAFIVLNICTAFATGVLLTSLLNIFIARRILNYWSVLRCFQGGIAGVISIAAATDIYNVPRSAGVAAVAALFFFFFAILVHNTLLEDNCNLISSHLVASIVGTIACPIVAKKENLGGREKGTHLLWQFICLLVVLATTIVYSWLLFLLLSCCKLLRNKDEALNHRRAVAVAKYLPRKSCLQRLFMIDSKTDHIAPGDGDRSKYLNEL</sequence>
<evidence type="ECO:0000256" key="8">
    <source>
        <dbReference type="SAM" id="Phobius"/>
    </source>
</evidence>
<feature type="transmembrane region" description="Helical" evidence="8">
    <location>
        <begin position="270"/>
        <end position="288"/>
    </location>
</feature>
<dbReference type="AlphaFoldDB" id="A0A9N9TGU5"/>
<accession>A0A9N9TGU5</accession>
<evidence type="ECO:0000256" key="1">
    <source>
        <dbReference type="ARBA" id="ARBA00004141"/>
    </source>
</evidence>
<dbReference type="GO" id="GO:0097272">
    <property type="term" value="P:ammonium homeostasis"/>
    <property type="evidence" value="ECO:0007669"/>
    <property type="project" value="TreeGrafter"/>
</dbReference>
<feature type="transmembrane region" description="Helical" evidence="8">
    <location>
        <begin position="12"/>
        <end position="30"/>
    </location>
</feature>
<dbReference type="Pfam" id="PF00909">
    <property type="entry name" value="Ammonium_transp"/>
    <property type="match status" value="1"/>
</dbReference>
<keyword evidence="11" id="KW-1185">Reference proteome</keyword>
<keyword evidence="5 8" id="KW-1133">Transmembrane helix</keyword>
<feature type="transmembrane region" description="Helical" evidence="8">
    <location>
        <begin position="323"/>
        <end position="341"/>
    </location>
</feature>
<evidence type="ECO:0000259" key="9">
    <source>
        <dbReference type="Pfam" id="PF00909"/>
    </source>
</evidence>
<proteinExistence type="inferred from homology"/>
<comment type="subcellular location">
    <subcellularLocation>
        <location evidence="1">Membrane</location>
        <topology evidence="1">Multi-pass membrane protein</topology>
    </subcellularLocation>
</comment>
<feature type="transmembrane region" description="Helical" evidence="8">
    <location>
        <begin position="115"/>
        <end position="137"/>
    </location>
</feature>
<organism evidence="10 11">
    <name type="scientific">Phyllotreta striolata</name>
    <name type="common">Striped flea beetle</name>
    <name type="synonym">Crioceris striolata</name>
    <dbReference type="NCBI Taxonomy" id="444603"/>
    <lineage>
        <taxon>Eukaryota</taxon>
        <taxon>Metazoa</taxon>
        <taxon>Ecdysozoa</taxon>
        <taxon>Arthropoda</taxon>
        <taxon>Hexapoda</taxon>
        <taxon>Insecta</taxon>
        <taxon>Pterygota</taxon>
        <taxon>Neoptera</taxon>
        <taxon>Endopterygota</taxon>
        <taxon>Coleoptera</taxon>
        <taxon>Polyphaga</taxon>
        <taxon>Cucujiformia</taxon>
        <taxon>Chrysomeloidea</taxon>
        <taxon>Chrysomelidae</taxon>
        <taxon>Galerucinae</taxon>
        <taxon>Alticini</taxon>
        <taxon>Phyllotreta</taxon>
    </lineage>
</organism>
<dbReference type="InterPro" id="IPR024041">
    <property type="entry name" value="NH4_transpt_AmtB-like_dom"/>
</dbReference>
<comment type="similarity">
    <text evidence="2">Belongs to the ammonia transporter channel (TC 1.A.11.2) family.</text>
</comment>
<keyword evidence="7" id="KW-0924">Ammonia transport</keyword>
<reference evidence="10" key="1">
    <citation type="submission" date="2022-01" db="EMBL/GenBank/DDBJ databases">
        <authorList>
            <person name="King R."/>
        </authorList>
    </citation>
    <scope>NUCLEOTIDE SEQUENCE</scope>
</reference>
<feature type="transmembrane region" description="Helical" evidence="8">
    <location>
        <begin position="294"/>
        <end position="311"/>
    </location>
</feature>
<dbReference type="InterPro" id="IPR029020">
    <property type="entry name" value="Ammonium/urea_transptr"/>
</dbReference>
<evidence type="ECO:0000313" key="10">
    <source>
        <dbReference type="EMBL" id="CAG9856004.1"/>
    </source>
</evidence>
<dbReference type="PANTHER" id="PTHR11730:SF6">
    <property type="entry name" value="AMMONIUM TRANSPORTER"/>
    <property type="match status" value="1"/>
</dbReference>
<dbReference type="Proteomes" id="UP001153712">
    <property type="component" value="Chromosome 11"/>
</dbReference>
<keyword evidence="4 8" id="KW-0812">Transmembrane</keyword>
<evidence type="ECO:0000256" key="5">
    <source>
        <dbReference type="ARBA" id="ARBA00022989"/>
    </source>
</evidence>
<evidence type="ECO:0000256" key="2">
    <source>
        <dbReference type="ARBA" id="ARBA00005887"/>
    </source>
</evidence>
<name>A0A9N9TGU5_PHYSR</name>
<dbReference type="EMBL" id="OU900104">
    <property type="protein sequence ID" value="CAG9856004.1"/>
    <property type="molecule type" value="Genomic_DNA"/>
</dbReference>
<keyword evidence="6 8" id="KW-0472">Membrane</keyword>
<feature type="transmembrane region" description="Helical" evidence="8">
    <location>
        <begin position="201"/>
        <end position="219"/>
    </location>
</feature>
<dbReference type="Gene3D" id="1.10.3430.10">
    <property type="entry name" value="Ammonium transporter AmtB like domains"/>
    <property type="match status" value="1"/>
</dbReference>
<feature type="transmembrane region" description="Helical" evidence="8">
    <location>
        <begin position="159"/>
        <end position="180"/>
    </location>
</feature>
<evidence type="ECO:0000256" key="4">
    <source>
        <dbReference type="ARBA" id="ARBA00022692"/>
    </source>
</evidence>
<feature type="transmembrane region" description="Helical" evidence="8">
    <location>
        <begin position="356"/>
        <end position="380"/>
    </location>
</feature>
<dbReference type="GO" id="GO:0008519">
    <property type="term" value="F:ammonium channel activity"/>
    <property type="evidence" value="ECO:0007669"/>
    <property type="project" value="InterPro"/>
</dbReference>
<keyword evidence="3" id="KW-0813">Transport</keyword>
<dbReference type="SUPFAM" id="SSF111352">
    <property type="entry name" value="Ammonium transporter"/>
    <property type="match status" value="1"/>
</dbReference>
<gene>
    <name evidence="10" type="ORF">PHYEVI_LOCUS2434</name>
</gene>
<feature type="transmembrane region" description="Helical" evidence="8">
    <location>
        <begin position="42"/>
        <end position="63"/>
    </location>
</feature>
<dbReference type="PANTHER" id="PTHR11730">
    <property type="entry name" value="AMMONIUM TRANSPORTER"/>
    <property type="match status" value="1"/>
</dbReference>
<protein>
    <recommendedName>
        <fullName evidence="9">Ammonium transporter AmtB-like domain-containing protein</fullName>
    </recommendedName>
</protein>
<dbReference type="OrthoDB" id="534912at2759"/>
<feature type="transmembrane region" description="Helical" evidence="8">
    <location>
        <begin position="83"/>
        <end position="103"/>
    </location>
</feature>
<feature type="domain" description="Ammonium transporter AmtB-like" evidence="9">
    <location>
        <begin position="16"/>
        <end position="391"/>
    </location>
</feature>